<reference evidence="2" key="1">
    <citation type="submission" date="2022-11" db="UniProtKB">
        <authorList>
            <consortium name="WormBaseParasite"/>
        </authorList>
    </citation>
    <scope>IDENTIFICATION</scope>
</reference>
<proteinExistence type="predicted"/>
<dbReference type="AlphaFoldDB" id="A0A914DIU2"/>
<evidence type="ECO:0000313" key="2">
    <source>
        <dbReference type="WBParaSite" id="ACRNAN_scaffold28638.g16325.t1"/>
    </source>
</evidence>
<keyword evidence="1" id="KW-1185">Reference proteome</keyword>
<accession>A0A914DIU2</accession>
<evidence type="ECO:0000313" key="1">
    <source>
        <dbReference type="Proteomes" id="UP000887540"/>
    </source>
</evidence>
<name>A0A914DIU2_9BILA</name>
<sequence>MTRQALLLLEIVEGSTLLSKSFPNHPMPFDFHCPSVQKELVSRVCAKCGQYFPSKIALKKHIKAEVKIDLIPNIQNNIHYLDCPVTTPSPLFEYEKGCPTEEDVEEELDIILELEQEDLTNALDNFPFFNMEDEDAYNALLELAND</sequence>
<organism evidence="1 2">
    <name type="scientific">Acrobeloides nanus</name>
    <dbReference type="NCBI Taxonomy" id="290746"/>
    <lineage>
        <taxon>Eukaryota</taxon>
        <taxon>Metazoa</taxon>
        <taxon>Ecdysozoa</taxon>
        <taxon>Nematoda</taxon>
        <taxon>Chromadorea</taxon>
        <taxon>Rhabditida</taxon>
        <taxon>Tylenchina</taxon>
        <taxon>Cephalobomorpha</taxon>
        <taxon>Cephaloboidea</taxon>
        <taxon>Cephalobidae</taxon>
        <taxon>Acrobeloides</taxon>
    </lineage>
</organism>
<protein>
    <submittedName>
        <fullName evidence="2">C2H2-type domain-containing protein</fullName>
    </submittedName>
</protein>
<dbReference type="Proteomes" id="UP000887540">
    <property type="component" value="Unplaced"/>
</dbReference>
<dbReference type="WBParaSite" id="ACRNAN_scaffold28638.g16325.t1">
    <property type="protein sequence ID" value="ACRNAN_scaffold28638.g16325.t1"/>
    <property type="gene ID" value="ACRNAN_scaffold28638.g16325"/>
</dbReference>